<sequence>MFKRASVMGNHKLFQLKIVTEKFQLMIEIPGQSSSSRSSSRSLGSRCLLDACMCVCGRWLRFCLFEGQLIYVHTYMADVDGRVLDSEARDSGGISATVSYDLPMCNVRACVRVLTPCALLLIRLSMYGFGMGGLILLPAACPLSYRPQSSALTPFFLCFPLLLAHPLKPLWPEYAVVASQYCQSKSKSIFRLV</sequence>
<organism evidence="1 2">
    <name type="scientific">Bombardia bombarda</name>
    <dbReference type="NCBI Taxonomy" id="252184"/>
    <lineage>
        <taxon>Eukaryota</taxon>
        <taxon>Fungi</taxon>
        <taxon>Dikarya</taxon>
        <taxon>Ascomycota</taxon>
        <taxon>Pezizomycotina</taxon>
        <taxon>Sordariomycetes</taxon>
        <taxon>Sordariomycetidae</taxon>
        <taxon>Sordariales</taxon>
        <taxon>Lasiosphaeriaceae</taxon>
        <taxon>Bombardia</taxon>
    </lineage>
</organism>
<name>A0AA39X826_9PEZI</name>
<comment type="caution">
    <text evidence="1">The sequence shown here is derived from an EMBL/GenBank/DDBJ whole genome shotgun (WGS) entry which is preliminary data.</text>
</comment>
<dbReference type="Proteomes" id="UP001174934">
    <property type="component" value="Unassembled WGS sequence"/>
</dbReference>
<dbReference type="AlphaFoldDB" id="A0AA39X826"/>
<accession>A0AA39X826</accession>
<keyword evidence="2" id="KW-1185">Reference proteome</keyword>
<gene>
    <name evidence="1" type="ORF">B0T17DRAFT_505641</name>
</gene>
<evidence type="ECO:0000313" key="1">
    <source>
        <dbReference type="EMBL" id="KAK0629039.1"/>
    </source>
</evidence>
<dbReference type="EMBL" id="JAULSR010000002">
    <property type="protein sequence ID" value="KAK0629039.1"/>
    <property type="molecule type" value="Genomic_DNA"/>
</dbReference>
<reference evidence="1" key="1">
    <citation type="submission" date="2023-06" db="EMBL/GenBank/DDBJ databases">
        <title>Genome-scale phylogeny and comparative genomics of the fungal order Sordariales.</title>
        <authorList>
            <consortium name="Lawrence Berkeley National Laboratory"/>
            <person name="Hensen N."/>
            <person name="Bonometti L."/>
            <person name="Westerberg I."/>
            <person name="Brannstrom I.O."/>
            <person name="Guillou S."/>
            <person name="Cros-Aarteil S."/>
            <person name="Calhoun S."/>
            <person name="Haridas S."/>
            <person name="Kuo A."/>
            <person name="Mondo S."/>
            <person name="Pangilinan J."/>
            <person name="Riley R."/>
            <person name="LaButti K."/>
            <person name="Andreopoulos B."/>
            <person name="Lipzen A."/>
            <person name="Chen C."/>
            <person name="Yanf M."/>
            <person name="Daum C."/>
            <person name="Ng V."/>
            <person name="Clum A."/>
            <person name="Steindorff A."/>
            <person name="Ohm R."/>
            <person name="Martin F."/>
            <person name="Silar P."/>
            <person name="Natvig D."/>
            <person name="Lalanne C."/>
            <person name="Gautier V."/>
            <person name="Ament-velasquez S.L."/>
            <person name="Kruys A."/>
            <person name="Hutchinson M.I."/>
            <person name="Powell A.J."/>
            <person name="Barry K."/>
            <person name="Miller A.N."/>
            <person name="Grigoriev I.V."/>
            <person name="Debuchy R."/>
            <person name="Gladieux P."/>
            <person name="Thoren M.H."/>
            <person name="Johannesson H."/>
        </authorList>
    </citation>
    <scope>NUCLEOTIDE SEQUENCE</scope>
    <source>
        <strain evidence="1">SMH3391-2</strain>
    </source>
</reference>
<proteinExistence type="predicted"/>
<evidence type="ECO:0000313" key="2">
    <source>
        <dbReference type="Proteomes" id="UP001174934"/>
    </source>
</evidence>
<protein>
    <submittedName>
        <fullName evidence="1">Uncharacterized protein</fullName>
    </submittedName>
</protein>